<keyword evidence="3" id="KW-1185">Reference proteome</keyword>
<accession>A0ABY7G245</accession>
<protein>
    <submittedName>
        <fullName evidence="2">Uncharacterized protein</fullName>
    </submittedName>
</protein>
<feature type="compositionally biased region" description="Basic and acidic residues" evidence="1">
    <location>
        <begin position="115"/>
        <end position="133"/>
    </location>
</feature>
<sequence length="441" mass="48855">MTSYPYISGQVCSYSNHLASRPVGYSMRESLKLILQHAVTNTTSHADAGAPAVFVGGRRRNRKKRKPRNGQGKKKSKVTADYKTDPQFVSTVKARLDSGCEVDMPSDNDSIDNPNVDRIKKGELSRTHSRDSGMFDDVIDDTSYDVTTANGQANDNDHDDIIDDDASDDVSTDDVAAADESETDEGLISCSDTISQAESVQNVSDVENCNVDDVIDNVTSLEKEERAILDEFEEQFEEIDLNEEKQDIIEIGDGYLPLSEELAQAEVSGLKTDDPVARDAEMVSMETESGVAPSQEGDVARKGKDDIGQLSGPDRFLKLEEEEDDIIFDLSQLELNNCEGELSAIKDLQRQTTAGSFLYPTVLESDGPIQIPMDLLIDDDKEDEVLFDASARRDLNITCNPLYEQTLKEEENDKFSLKSFQSGFQTNFDNVNFIQTEQSSK</sequence>
<dbReference type="Proteomes" id="UP001164746">
    <property type="component" value="Chromosome 14"/>
</dbReference>
<feature type="region of interest" description="Disordered" evidence="1">
    <location>
        <begin position="285"/>
        <end position="306"/>
    </location>
</feature>
<feature type="compositionally biased region" description="Basic residues" evidence="1">
    <location>
        <begin position="57"/>
        <end position="77"/>
    </location>
</feature>
<dbReference type="EMBL" id="CP111025">
    <property type="protein sequence ID" value="WAR27188.1"/>
    <property type="molecule type" value="Genomic_DNA"/>
</dbReference>
<feature type="region of interest" description="Disordered" evidence="1">
    <location>
        <begin position="99"/>
        <end position="186"/>
    </location>
</feature>
<gene>
    <name evidence="2" type="ORF">MAR_012892</name>
</gene>
<evidence type="ECO:0000313" key="3">
    <source>
        <dbReference type="Proteomes" id="UP001164746"/>
    </source>
</evidence>
<feature type="compositionally biased region" description="Acidic residues" evidence="1">
    <location>
        <begin position="157"/>
        <end position="185"/>
    </location>
</feature>
<organism evidence="2 3">
    <name type="scientific">Mya arenaria</name>
    <name type="common">Soft-shell clam</name>
    <dbReference type="NCBI Taxonomy" id="6604"/>
    <lineage>
        <taxon>Eukaryota</taxon>
        <taxon>Metazoa</taxon>
        <taxon>Spiralia</taxon>
        <taxon>Lophotrochozoa</taxon>
        <taxon>Mollusca</taxon>
        <taxon>Bivalvia</taxon>
        <taxon>Autobranchia</taxon>
        <taxon>Heteroconchia</taxon>
        <taxon>Euheterodonta</taxon>
        <taxon>Imparidentia</taxon>
        <taxon>Neoheterodontei</taxon>
        <taxon>Myida</taxon>
        <taxon>Myoidea</taxon>
        <taxon>Myidae</taxon>
        <taxon>Mya</taxon>
    </lineage>
</organism>
<name>A0ABY7G245_MYAAR</name>
<evidence type="ECO:0000313" key="2">
    <source>
        <dbReference type="EMBL" id="WAR27188.1"/>
    </source>
</evidence>
<evidence type="ECO:0000256" key="1">
    <source>
        <dbReference type="SAM" id="MobiDB-lite"/>
    </source>
</evidence>
<proteinExistence type="predicted"/>
<reference evidence="2" key="1">
    <citation type="submission" date="2022-11" db="EMBL/GenBank/DDBJ databases">
        <title>Centuries of genome instability and evolution in soft-shell clam transmissible cancer (bioRxiv).</title>
        <authorList>
            <person name="Hart S.F.M."/>
            <person name="Yonemitsu M.A."/>
            <person name="Giersch R.M."/>
            <person name="Beal B.F."/>
            <person name="Arriagada G."/>
            <person name="Davis B.W."/>
            <person name="Ostrander E.A."/>
            <person name="Goff S.P."/>
            <person name="Metzger M.J."/>
        </authorList>
    </citation>
    <scope>NUCLEOTIDE SEQUENCE</scope>
    <source>
        <strain evidence="2">MELC-2E11</strain>
        <tissue evidence="2">Siphon/mantle</tissue>
    </source>
</reference>
<feature type="region of interest" description="Disordered" evidence="1">
    <location>
        <begin position="49"/>
        <end position="84"/>
    </location>
</feature>